<reference evidence="2 3" key="1">
    <citation type="submission" date="2020-07" db="EMBL/GenBank/DDBJ databases">
        <title>Pseudogemmobacter sp. nov., isolated from poultry manure in Taiwan.</title>
        <authorList>
            <person name="Lin S.-Y."/>
            <person name="Tang Y.-S."/>
            <person name="Young C.-C."/>
        </authorList>
    </citation>
    <scope>NUCLEOTIDE SEQUENCE [LARGE SCALE GENOMIC DNA]</scope>
    <source>
        <strain evidence="2 3">CC-YST710</strain>
    </source>
</reference>
<evidence type="ECO:0000313" key="2">
    <source>
        <dbReference type="EMBL" id="MCB5412182.1"/>
    </source>
</evidence>
<gene>
    <name evidence="2" type="ORF">H0485_19585</name>
</gene>
<name>A0ABS8CS17_9RHOB</name>
<accession>A0ABS8CS17</accession>
<dbReference type="Proteomes" id="UP001198571">
    <property type="component" value="Unassembled WGS sequence"/>
</dbReference>
<protein>
    <submittedName>
        <fullName evidence="2">Uncharacterized protein</fullName>
    </submittedName>
</protein>
<dbReference type="EMBL" id="JACDXX010000031">
    <property type="protein sequence ID" value="MCB5412182.1"/>
    <property type="molecule type" value="Genomic_DNA"/>
</dbReference>
<keyword evidence="1" id="KW-0812">Transmembrane</keyword>
<keyword evidence="1" id="KW-1133">Transmembrane helix</keyword>
<dbReference type="RefSeq" id="WP_226937604.1">
    <property type="nucleotide sequence ID" value="NZ_JACDXX010000031.1"/>
</dbReference>
<keyword evidence="3" id="KW-1185">Reference proteome</keyword>
<organism evidence="2 3">
    <name type="scientific">Pseudogemmobacter faecipullorum</name>
    <dbReference type="NCBI Taxonomy" id="2755041"/>
    <lineage>
        <taxon>Bacteria</taxon>
        <taxon>Pseudomonadati</taxon>
        <taxon>Pseudomonadota</taxon>
        <taxon>Alphaproteobacteria</taxon>
        <taxon>Rhodobacterales</taxon>
        <taxon>Paracoccaceae</taxon>
        <taxon>Pseudogemmobacter</taxon>
    </lineage>
</organism>
<evidence type="ECO:0000313" key="3">
    <source>
        <dbReference type="Proteomes" id="UP001198571"/>
    </source>
</evidence>
<sequence>MNWTLVRGLTYVALLLASLLAFLGLAEFNPTTGMLKIHPFNAYGAAAALSGVISSALATLALIRDWGRK</sequence>
<comment type="caution">
    <text evidence="2">The sequence shown here is derived from an EMBL/GenBank/DDBJ whole genome shotgun (WGS) entry which is preliminary data.</text>
</comment>
<evidence type="ECO:0000256" key="1">
    <source>
        <dbReference type="SAM" id="Phobius"/>
    </source>
</evidence>
<feature type="transmembrane region" description="Helical" evidence="1">
    <location>
        <begin position="42"/>
        <end position="63"/>
    </location>
</feature>
<keyword evidence="1" id="KW-0472">Membrane</keyword>
<proteinExistence type="predicted"/>